<dbReference type="PANTHER" id="PTHR35004">
    <property type="entry name" value="TRANSPOSASE RV3428C-RELATED"/>
    <property type="match status" value="1"/>
</dbReference>
<dbReference type="SUPFAM" id="SSF53098">
    <property type="entry name" value="Ribonuclease H-like"/>
    <property type="match status" value="1"/>
</dbReference>
<comment type="caution">
    <text evidence="4">The sequence shown here is derived from an EMBL/GenBank/DDBJ whole genome shotgun (WGS) entry which is preliminary data.</text>
</comment>
<dbReference type="Proteomes" id="UP000197596">
    <property type="component" value="Unassembled WGS sequence"/>
</dbReference>
<dbReference type="Gene3D" id="3.30.420.10">
    <property type="entry name" value="Ribonuclease H-like superfamily/Ribonuclease H"/>
    <property type="match status" value="1"/>
</dbReference>
<sequence length="526" mass="61039">MLTLLRRYSCAAWKMPMRLEIYLQREIARLHFYELSSSDRVIADTVGISPTTVGVLRNKLRATTLNWSDIKDVDDDQWRTLIGTHDRSAAAPKPAPNWEWVHQEMQAEDATLEHIWQEWRESEPAGIGYTQFTSGYRKHIKKLHIVMRRIHLPGDKLFVDFAGRTIDVHDAETGAIEEAQIFIGVLGYSNYTFIYAVPSQKTADWVDCHIKCFEYMGGAPAWVVSDNLKAAVWRRERDRIVVNPSYRDCLAHYGTAARPTRSRKPKDKPKAEVGVQIAQRLFFRLRHRKFFSFDELNTELHALSEKLNHHRFKKLDGCRHQWMEDTERDKLRPLPERSFELCDWKYQVRVGQDYHVEHQGAFYSVPYYLSGNRVDLRFTQTILEIFLAGRRIALHVVQTKQGATVTEREHRPLSHIAVTESEPADLIHWAEGIGPNASKMIAYHLHDRRDPTNGLRAAQRMRSLARTHGNERFEAVCTYALRANITSLRNVESIFKTNVDLRPAKQQNGESRPTHDNVRGPEYFGE</sequence>
<evidence type="ECO:0000256" key="2">
    <source>
        <dbReference type="SAM" id="MobiDB-lite"/>
    </source>
</evidence>
<name>A0A246WL51_9BURK</name>
<feature type="domain" description="Integrase catalytic" evidence="3">
    <location>
        <begin position="149"/>
        <end position="335"/>
    </location>
</feature>
<dbReference type="InterPro" id="IPR054353">
    <property type="entry name" value="IstA-like_C"/>
</dbReference>
<accession>A0A246WL51</accession>
<proteinExistence type="inferred from homology"/>
<reference evidence="4 5" key="1">
    <citation type="submission" date="2017-06" db="EMBL/GenBank/DDBJ databases">
        <title>Herbaspirillum phytohormonus sp. nov., isolated from the root nodule of Robinia pseudoacacia in lead-zinc mine.</title>
        <authorList>
            <person name="Fan M."/>
            <person name="Lin Y."/>
        </authorList>
    </citation>
    <scope>NUCLEOTIDE SEQUENCE [LARGE SCALE GENOMIC DNA]</scope>
    <source>
        <strain evidence="4 5">HZ10</strain>
    </source>
</reference>
<dbReference type="InterPro" id="IPR012337">
    <property type="entry name" value="RNaseH-like_sf"/>
</dbReference>
<protein>
    <submittedName>
        <fullName evidence="4">Integrase</fullName>
    </submittedName>
</protein>
<gene>
    <name evidence="4" type="ORF">CEJ42_20720</name>
</gene>
<organism evidence="4 5">
    <name type="scientific">Herbaspirillum robiniae</name>
    <dbReference type="NCBI Taxonomy" id="2014887"/>
    <lineage>
        <taxon>Bacteria</taxon>
        <taxon>Pseudomonadati</taxon>
        <taxon>Pseudomonadota</taxon>
        <taxon>Betaproteobacteria</taxon>
        <taxon>Burkholderiales</taxon>
        <taxon>Oxalobacteraceae</taxon>
        <taxon>Herbaspirillum</taxon>
    </lineage>
</organism>
<dbReference type="InterPro" id="IPR036397">
    <property type="entry name" value="RNaseH_sf"/>
</dbReference>
<dbReference type="InterPro" id="IPR001584">
    <property type="entry name" value="Integrase_cat-core"/>
</dbReference>
<dbReference type="Pfam" id="PF22483">
    <property type="entry name" value="Mu-transpos_C_2"/>
    <property type="match status" value="1"/>
</dbReference>
<dbReference type="Pfam" id="PF00665">
    <property type="entry name" value="rve"/>
    <property type="match status" value="1"/>
</dbReference>
<feature type="region of interest" description="Disordered" evidence="2">
    <location>
        <begin position="502"/>
        <end position="526"/>
    </location>
</feature>
<evidence type="ECO:0000259" key="3">
    <source>
        <dbReference type="PROSITE" id="PS50994"/>
    </source>
</evidence>
<dbReference type="EMBL" id="NJGU01000013">
    <property type="protein sequence ID" value="OWY27054.1"/>
    <property type="molecule type" value="Genomic_DNA"/>
</dbReference>
<evidence type="ECO:0000313" key="5">
    <source>
        <dbReference type="Proteomes" id="UP000197596"/>
    </source>
</evidence>
<dbReference type="PROSITE" id="PS50994">
    <property type="entry name" value="INTEGRASE"/>
    <property type="match status" value="1"/>
</dbReference>
<dbReference type="NCBIfam" id="NF033546">
    <property type="entry name" value="transpos_IS21"/>
    <property type="match status" value="1"/>
</dbReference>
<dbReference type="RefSeq" id="WP_088752390.1">
    <property type="nucleotide sequence ID" value="NZ_NJGU01000013.1"/>
</dbReference>
<dbReference type="GO" id="GO:0015074">
    <property type="term" value="P:DNA integration"/>
    <property type="evidence" value="ECO:0007669"/>
    <property type="project" value="InterPro"/>
</dbReference>
<evidence type="ECO:0000256" key="1">
    <source>
        <dbReference type="ARBA" id="ARBA00009277"/>
    </source>
</evidence>
<evidence type="ECO:0000313" key="4">
    <source>
        <dbReference type="EMBL" id="OWY27054.1"/>
    </source>
</evidence>
<dbReference type="GO" id="GO:0003676">
    <property type="term" value="F:nucleic acid binding"/>
    <property type="evidence" value="ECO:0007669"/>
    <property type="project" value="InterPro"/>
</dbReference>
<comment type="similarity">
    <text evidence="1">Belongs to the transposase IS21/IS408/IS1162 family.</text>
</comment>
<dbReference type="AlphaFoldDB" id="A0A246WL51"/>
<dbReference type="PANTHER" id="PTHR35004:SF8">
    <property type="entry name" value="TRANSPOSASE RV3428C-RELATED"/>
    <property type="match status" value="1"/>
</dbReference>